<accession>A0A9N9BH92</accession>
<protein>
    <submittedName>
        <fullName evidence="1">11798_t:CDS:1</fullName>
    </submittedName>
</protein>
<keyword evidence="2" id="KW-1185">Reference proteome</keyword>
<evidence type="ECO:0000313" key="1">
    <source>
        <dbReference type="EMBL" id="CAG8563928.1"/>
    </source>
</evidence>
<comment type="caution">
    <text evidence="1">The sequence shown here is derived from an EMBL/GenBank/DDBJ whole genome shotgun (WGS) entry which is preliminary data.</text>
</comment>
<sequence length="52" mass="6250">FLKEENERLQSMIKFQQEQLSDKDIKIQELHAANVELRLEIDDLQLKNLKII</sequence>
<name>A0A9N9BH92_9GLOM</name>
<gene>
    <name evidence="1" type="ORF">FCALED_LOCUS6750</name>
</gene>
<reference evidence="1" key="1">
    <citation type="submission" date="2021-06" db="EMBL/GenBank/DDBJ databases">
        <authorList>
            <person name="Kallberg Y."/>
            <person name="Tangrot J."/>
            <person name="Rosling A."/>
        </authorList>
    </citation>
    <scope>NUCLEOTIDE SEQUENCE</scope>
    <source>
        <strain evidence="1">UK204</strain>
    </source>
</reference>
<dbReference type="Proteomes" id="UP000789570">
    <property type="component" value="Unassembled WGS sequence"/>
</dbReference>
<dbReference type="AlphaFoldDB" id="A0A9N9BH92"/>
<feature type="non-terminal residue" evidence="1">
    <location>
        <position position="1"/>
    </location>
</feature>
<dbReference type="EMBL" id="CAJVPQ010001659">
    <property type="protein sequence ID" value="CAG8563928.1"/>
    <property type="molecule type" value="Genomic_DNA"/>
</dbReference>
<organism evidence="1 2">
    <name type="scientific">Funneliformis caledonium</name>
    <dbReference type="NCBI Taxonomy" id="1117310"/>
    <lineage>
        <taxon>Eukaryota</taxon>
        <taxon>Fungi</taxon>
        <taxon>Fungi incertae sedis</taxon>
        <taxon>Mucoromycota</taxon>
        <taxon>Glomeromycotina</taxon>
        <taxon>Glomeromycetes</taxon>
        <taxon>Glomerales</taxon>
        <taxon>Glomeraceae</taxon>
        <taxon>Funneliformis</taxon>
    </lineage>
</organism>
<evidence type="ECO:0000313" key="2">
    <source>
        <dbReference type="Proteomes" id="UP000789570"/>
    </source>
</evidence>
<proteinExistence type="predicted"/>